<dbReference type="AlphaFoldDB" id="A0A1M7DLA4"/>
<organism evidence="2 3">
    <name type="scientific">Roseovarius marisflavi</name>
    <dbReference type="NCBI Taxonomy" id="1054996"/>
    <lineage>
        <taxon>Bacteria</taxon>
        <taxon>Pseudomonadati</taxon>
        <taxon>Pseudomonadota</taxon>
        <taxon>Alphaproteobacteria</taxon>
        <taxon>Rhodobacterales</taxon>
        <taxon>Roseobacteraceae</taxon>
        <taxon>Roseovarius</taxon>
    </lineage>
</organism>
<dbReference type="STRING" id="1054996.SAMN05444414_14314"/>
<accession>A0A1M7DLA4</accession>
<dbReference type="InterPro" id="IPR046668">
    <property type="entry name" value="DUF6538"/>
</dbReference>
<protein>
    <recommendedName>
        <fullName evidence="1">DUF6538 domain-containing protein</fullName>
    </recommendedName>
</protein>
<dbReference type="Proteomes" id="UP000184191">
    <property type="component" value="Unassembled WGS sequence"/>
</dbReference>
<dbReference type="OrthoDB" id="7812029at2"/>
<dbReference type="Pfam" id="PF20172">
    <property type="entry name" value="DUF6538"/>
    <property type="match status" value="1"/>
</dbReference>
<evidence type="ECO:0000313" key="2">
    <source>
        <dbReference type="EMBL" id="SHL80301.1"/>
    </source>
</evidence>
<proteinExistence type="predicted"/>
<name>A0A1M7DLA4_9RHOB</name>
<dbReference type="EMBL" id="FRBN01000043">
    <property type="protein sequence ID" value="SHL80301.1"/>
    <property type="molecule type" value="Genomic_DNA"/>
</dbReference>
<evidence type="ECO:0000313" key="3">
    <source>
        <dbReference type="Proteomes" id="UP000184191"/>
    </source>
</evidence>
<sequence length="312" mass="34635">MAAKKTNRPLPKYMTATAYKYQRRVPVSVAKLVGQKIWDLSLGSNLQTAVERCAKLTAQHDRLIAFLSDKEALQEAKEDVLAVTPAANLLAMIENEHEELEATWRDIEYYVDGARGLTPRRELETLAIFAYQAFGDAAYMDQIANPTAMLTVAKQLPVAPPPSGDDRIALATFNAMKSVLDDRLAEINAAKPSDPDRTITARMDQYITYKAVKSSTARVQNAHPALCAVCRQPNFRSNKMAPTPKVSGPTASRNGALFCGAILLPIKSLYKWALKEDIVDVDPSERIDIPNNNKTVEESRWQAFNQNEIKIT</sequence>
<gene>
    <name evidence="2" type="ORF">SAMN05444414_14314</name>
</gene>
<evidence type="ECO:0000259" key="1">
    <source>
        <dbReference type="Pfam" id="PF20172"/>
    </source>
</evidence>
<feature type="domain" description="DUF6538" evidence="1">
    <location>
        <begin position="18"/>
        <end position="65"/>
    </location>
</feature>
<reference evidence="3" key="1">
    <citation type="submission" date="2016-11" db="EMBL/GenBank/DDBJ databases">
        <authorList>
            <person name="Varghese N."/>
            <person name="Submissions S."/>
        </authorList>
    </citation>
    <scope>NUCLEOTIDE SEQUENCE [LARGE SCALE GENOMIC DNA]</scope>
    <source>
        <strain evidence="3">DSM 29327</strain>
    </source>
</reference>
<keyword evidence="3" id="KW-1185">Reference proteome</keyword>